<feature type="compositionally biased region" description="Gly residues" evidence="1">
    <location>
        <begin position="142"/>
        <end position="151"/>
    </location>
</feature>
<evidence type="ECO:0000313" key="2">
    <source>
        <dbReference type="EMBL" id="UZF88619.1"/>
    </source>
</evidence>
<proteinExistence type="predicted"/>
<evidence type="ECO:0000256" key="1">
    <source>
        <dbReference type="SAM" id="MobiDB-lite"/>
    </source>
</evidence>
<organism evidence="2">
    <name type="scientific">Bosea sp. NBC_00436</name>
    <dbReference type="NCBI Taxonomy" id="2969620"/>
    <lineage>
        <taxon>Bacteria</taxon>
        <taxon>Pseudomonadati</taxon>
        <taxon>Pseudomonadota</taxon>
        <taxon>Alphaproteobacteria</taxon>
        <taxon>Hyphomicrobiales</taxon>
        <taxon>Boseaceae</taxon>
        <taxon>Bosea</taxon>
    </lineage>
</organism>
<sequence length="168" mass="18303">MEVQRPLSLGEAARVFCRLHGVGRATTPPSPAQIAAAQAALGPDYWAYLRARVLTEKPITAYFIGDQRLGDAEAERGLAERLRVRCYDDIETWEEVAEKEREAVEQARFAGREPPDLIPVPGKVREEIERRMRVKAERGRGARGGQAGRAGGPPPAPKPDEGGGGPKP</sequence>
<accession>A0A9E8CQV1</accession>
<protein>
    <submittedName>
        <fullName evidence="2">Uncharacterized protein</fullName>
    </submittedName>
</protein>
<reference evidence="2" key="1">
    <citation type="submission" date="2022-08" db="EMBL/GenBank/DDBJ databases">
        <title>Complete Genome Sequences of 2 Bosea sp. soil isolates.</title>
        <authorList>
            <person name="Alvarez Arevalo M."/>
            <person name="Sterndorff E.B."/>
            <person name="Faurdal D."/>
            <person name="Joergensen T.S."/>
            <person name="Weber T."/>
        </authorList>
    </citation>
    <scope>NUCLEOTIDE SEQUENCE</scope>
    <source>
        <strain evidence="2">NBC_00436</strain>
    </source>
</reference>
<dbReference type="AlphaFoldDB" id="A0A9E8CQV1"/>
<feature type="compositionally biased region" description="Basic and acidic residues" evidence="1">
    <location>
        <begin position="129"/>
        <end position="140"/>
    </location>
</feature>
<name>A0A9E8CQV1_9HYPH</name>
<gene>
    <name evidence="2" type="ORF">NWE54_07460</name>
</gene>
<feature type="region of interest" description="Disordered" evidence="1">
    <location>
        <begin position="129"/>
        <end position="168"/>
    </location>
</feature>
<dbReference type="EMBL" id="CP102774">
    <property type="protein sequence ID" value="UZF88619.1"/>
    <property type="molecule type" value="Genomic_DNA"/>
</dbReference>